<dbReference type="PROSITE" id="PS00141">
    <property type="entry name" value="ASP_PROTEASE"/>
    <property type="match status" value="1"/>
</dbReference>
<organism evidence="1">
    <name type="scientific">marine sediment metagenome</name>
    <dbReference type="NCBI Taxonomy" id="412755"/>
    <lineage>
        <taxon>unclassified sequences</taxon>
        <taxon>metagenomes</taxon>
        <taxon>ecological metagenomes</taxon>
    </lineage>
</organism>
<name>A0A0F9U9U0_9ZZZZ</name>
<sequence length="173" mass="18660">MSNPPSTRRFGSVMLVLAWVVGLALAANWFAGIEESKRNPNQTPVSHQSGAITEVRLQRNGSGHYLVNGQINGHEVTFLLDTGATFVAIPGSLAEKLDLSRGRSMMVHTANGPAESFNTRIDVLTLGEIRLHDVSAGIVPGMAGNDVLLGMSALQRLEFSQQSGELILRQNRQ</sequence>
<dbReference type="InterPro" id="IPR021109">
    <property type="entry name" value="Peptidase_aspartic_dom_sf"/>
</dbReference>
<dbReference type="EMBL" id="LAZR01000114">
    <property type="protein sequence ID" value="KKN89960.1"/>
    <property type="molecule type" value="Genomic_DNA"/>
</dbReference>
<dbReference type="CDD" id="cd05483">
    <property type="entry name" value="retropepsin_like_bacteria"/>
    <property type="match status" value="1"/>
</dbReference>
<evidence type="ECO:0008006" key="2">
    <source>
        <dbReference type="Google" id="ProtNLM"/>
    </source>
</evidence>
<proteinExistence type="predicted"/>
<dbReference type="InterPro" id="IPR001969">
    <property type="entry name" value="Aspartic_peptidase_AS"/>
</dbReference>
<dbReference type="AlphaFoldDB" id="A0A0F9U9U0"/>
<dbReference type="InterPro" id="IPR034122">
    <property type="entry name" value="Retropepsin-like_bacterial"/>
</dbReference>
<dbReference type="Gene3D" id="2.40.70.10">
    <property type="entry name" value="Acid Proteases"/>
    <property type="match status" value="1"/>
</dbReference>
<protein>
    <recommendedName>
        <fullName evidence="2">Peptidase A2 domain-containing protein</fullName>
    </recommendedName>
</protein>
<evidence type="ECO:0000313" key="1">
    <source>
        <dbReference type="EMBL" id="KKN89960.1"/>
    </source>
</evidence>
<dbReference type="InterPro" id="IPR011969">
    <property type="entry name" value="Clan_AA_Asp_peptidase_C"/>
</dbReference>
<reference evidence="1" key="1">
    <citation type="journal article" date="2015" name="Nature">
        <title>Complex archaea that bridge the gap between prokaryotes and eukaryotes.</title>
        <authorList>
            <person name="Spang A."/>
            <person name="Saw J.H."/>
            <person name="Jorgensen S.L."/>
            <person name="Zaremba-Niedzwiedzka K."/>
            <person name="Martijn J."/>
            <person name="Lind A.E."/>
            <person name="van Eijk R."/>
            <person name="Schleper C."/>
            <person name="Guy L."/>
            <person name="Ettema T.J."/>
        </authorList>
    </citation>
    <scope>NUCLEOTIDE SEQUENCE</scope>
</reference>
<dbReference type="NCBIfam" id="TIGR02281">
    <property type="entry name" value="clan_AA_DTGA"/>
    <property type="match status" value="1"/>
</dbReference>
<dbReference type="GO" id="GO:0006508">
    <property type="term" value="P:proteolysis"/>
    <property type="evidence" value="ECO:0007669"/>
    <property type="project" value="InterPro"/>
</dbReference>
<dbReference type="Pfam" id="PF13975">
    <property type="entry name" value="gag-asp_proteas"/>
    <property type="match status" value="1"/>
</dbReference>
<comment type="caution">
    <text evidence="1">The sequence shown here is derived from an EMBL/GenBank/DDBJ whole genome shotgun (WGS) entry which is preliminary data.</text>
</comment>
<dbReference type="GO" id="GO:0004190">
    <property type="term" value="F:aspartic-type endopeptidase activity"/>
    <property type="evidence" value="ECO:0007669"/>
    <property type="project" value="InterPro"/>
</dbReference>
<dbReference type="SUPFAM" id="SSF50630">
    <property type="entry name" value="Acid proteases"/>
    <property type="match status" value="1"/>
</dbReference>
<gene>
    <name evidence="1" type="ORF">LCGC14_0233380</name>
</gene>
<accession>A0A0F9U9U0</accession>